<reference evidence="2" key="1">
    <citation type="submission" date="2023-03" db="EMBL/GenBank/DDBJ databases">
        <title>Chromosome-level genomes of two armyworms, Mythimna separata and Mythimna loreyi, provide insights into the biosynthesis and reception of sex pheromones.</title>
        <authorList>
            <person name="Zhao H."/>
        </authorList>
    </citation>
    <scope>NUCLEOTIDE SEQUENCE</scope>
    <source>
        <strain evidence="2">BeijingLab</strain>
        <tissue evidence="2">Pupa</tissue>
    </source>
</reference>
<name>A0AAD7Y7G9_MYTSE</name>
<dbReference type="Pfam" id="PF18701">
    <property type="entry name" value="DUF5641"/>
    <property type="match status" value="1"/>
</dbReference>
<dbReference type="SUPFAM" id="SSF53098">
    <property type="entry name" value="Ribonuclease H-like"/>
    <property type="match status" value="1"/>
</dbReference>
<evidence type="ECO:0000313" key="2">
    <source>
        <dbReference type="EMBL" id="KAJ8704742.1"/>
    </source>
</evidence>
<protein>
    <recommendedName>
        <fullName evidence="1">Integrase catalytic domain-containing protein</fullName>
    </recommendedName>
</protein>
<organism evidence="2 3">
    <name type="scientific">Mythimna separata</name>
    <name type="common">Oriental armyworm</name>
    <name type="synonym">Pseudaletia separata</name>
    <dbReference type="NCBI Taxonomy" id="271217"/>
    <lineage>
        <taxon>Eukaryota</taxon>
        <taxon>Metazoa</taxon>
        <taxon>Ecdysozoa</taxon>
        <taxon>Arthropoda</taxon>
        <taxon>Hexapoda</taxon>
        <taxon>Insecta</taxon>
        <taxon>Pterygota</taxon>
        <taxon>Neoptera</taxon>
        <taxon>Endopterygota</taxon>
        <taxon>Lepidoptera</taxon>
        <taxon>Glossata</taxon>
        <taxon>Ditrysia</taxon>
        <taxon>Noctuoidea</taxon>
        <taxon>Noctuidae</taxon>
        <taxon>Noctuinae</taxon>
        <taxon>Hadenini</taxon>
        <taxon>Mythimna</taxon>
    </lineage>
</organism>
<dbReference type="Proteomes" id="UP001231518">
    <property type="component" value="Chromosome 29"/>
</dbReference>
<evidence type="ECO:0000259" key="1">
    <source>
        <dbReference type="PROSITE" id="PS50994"/>
    </source>
</evidence>
<proteinExistence type="predicted"/>
<dbReference type="PANTHER" id="PTHR47331">
    <property type="entry name" value="PHD-TYPE DOMAIN-CONTAINING PROTEIN"/>
    <property type="match status" value="1"/>
</dbReference>
<gene>
    <name evidence="2" type="ORF">PYW07_011930</name>
</gene>
<dbReference type="InterPro" id="IPR040676">
    <property type="entry name" value="DUF5641"/>
</dbReference>
<dbReference type="Gene3D" id="1.10.340.70">
    <property type="match status" value="1"/>
</dbReference>
<dbReference type="InterPro" id="IPR036397">
    <property type="entry name" value="RNaseH_sf"/>
</dbReference>
<dbReference type="EMBL" id="JARGEI010000031">
    <property type="protein sequence ID" value="KAJ8704742.1"/>
    <property type="molecule type" value="Genomic_DNA"/>
</dbReference>
<dbReference type="GO" id="GO:0015074">
    <property type="term" value="P:DNA integration"/>
    <property type="evidence" value="ECO:0007669"/>
    <property type="project" value="InterPro"/>
</dbReference>
<comment type="caution">
    <text evidence="2">The sequence shown here is derived from an EMBL/GenBank/DDBJ whole genome shotgun (WGS) entry which is preliminary data.</text>
</comment>
<evidence type="ECO:0000313" key="3">
    <source>
        <dbReference type="Proteomes" id="UP001231518"/>
    </source>
</evidence>
<dbReference type="InterPro" id="IPR012337">
    <property type="entry name" value="RNaseH-like_sf"/>
</dbReference>
<dbReference type="InterPro" id="IPR001584">
    <property type="entry name" value="Integrase_cat-core"/>
</dbReference>
<dbReference type="AlphaFoldDB" id="A0AAD7Y7G9"/>
<dbReference type="Gene3D" id="3.30.420.10">
    <property type="entry name" value="Ribonuclease H-like superfamily/Ribonuclease H"/>
    <property type="match status" value="1"/>
</dbReference>
<dbReference type="Pfam" id="PF17921">
    <property type="entry name" value="Integrase_H2C2"/>
    <property type="match status" value="1"/>
</dbReference>
<dbReference type="PROSITE" id="PS50994">
    <property type="entry name" value="INTEGRASE"/>
    <property type="match status" value="1"/>
</dbReference>
<accession>A0AAD7Y7G9</accession>
<dbReference type="InterPro" id="IPR041588">
    <property type="entry name" value="Integrase_H2C2"/>
</dbReference>
<dbReference type="GO" id="GO:0003676">
    <property type="term" value="F:nucleic acid binding"/>
    <property type="evidence" value="ECO:0007669"/>
    <property type="project" value="InterPro"/>
</dbReference>
<keyword evidence="3" id="KW-1185">Reference proteome</keyword>
<feature type="domain" description="Integrase catalytic" evidence="1">
    <location>
        <begin position="120"/>
        <end position="316"/>
    </location>
</feature>
<sequence length="383" mass="43329">MDIKVKGIVQKKSKLTSLNPFLDDLDILRVGGRLEKAETTTDVKHPIILPSKSHLTELILNEAHHNTLHGGPQLMINYLRTKYWVIDAKNQAKLVVRKCVICVRHAAQTRVQLMGQLPSARVTPIRAFYRSGVDYAGPIQIRTSKGRGHRAYKGYICLFVCMATRAVHLEAVSDLTSQGFIAAFKRFVARRGHCADLFSDNGTNFVGAARELRDLFAKEKSTLTTEIAECLANNGTTWHFIPPHAPHFGGLWEAGIKSTKYHLIRVIGTATLTFEEISTLLYQIEACLNSRPLSQISTNSQDPTPLTPGHFLIGESLILVPEHNYETSSISSLKRWQLTQRMLQQFWRRWSSDYLSQFLHRYKWANKTPEPEIGDLVLVKEDV</sequence>